<protein>
    <recommendedName>
        <fullName evidence="3">Peptidase C19 ubiquitin carboxyl-terminal hydrolase domain-containing protein</fullName>
    </recommendedName>
</protein>
<sequence length="492" mass="57126">MISWVPNPPQENNDDSQTWNSRPISRLQILLDRFGTGIYKECVANGFSIDDEVMWVVDGNAYRQTSSYIGKIQFIGKRECDRDENCIYAFVLFNQNTSHLPGFFCLESGYFKNMVNVNDLKNLNSEEESNLMDVQPVDAELVNGYHSMQFKTQCDCTTLSNRFENLRISQTTVNTSKNTWVKEIDFNELQNLIGIEIDRPFGIQGRDNSCYMDASLFCLFACNHAIDEYIRIKTESVHEASYFFKTTLKEIIKRLRTQFFVEYSETMKLRELLAQSYDKRFRNAFMDAEDFILTLLEAIPTPHMFEYDDGYSDYVYQIMLPAEWNIKNRVECETVQNLVYNSFIASDIKLKDNPDRLFILKLPVSNGQLIPCKFVVPDLKLDLTPILIDRHGIKSQCTASLSAVICFQHSHYVAFSRTNQNESSSWIFMDSNPLTGSPNIMILQYMETILNGLLNQHYKSEIFNSKHIPHIDLFYAEKLLRDAYICIYDTSI</sequence>
<evidence type="ECO:0000313" key="5">
    <source>
        <dbReference type="Proteomes" id="UP001642540"/>
    </source>
</evidence>
<evidence type="ECO:0000256" key="2">
    <source>
        <dbReference type="SAM" id="MobiDB-lite"/>
    </source>
</evidence>
<dbReference type="Gene3D" id="3.90.70.10">
    <property type="entry name" value="Cysteine proteinases"/>
    <property type="match status" value="1"/>
</dbReference>
<comment type="caution">
    <text evidence="4">The sequence shown here is derived from an EMBL/GenBank/DDBJ whole genome shotgun (WGS) entry which is preliminary data.</text>
</comment>
<name>A0ABP1RH21_9HEXA</name>
<dbReference type="EMBL" id="CAXLJM020000074">
    <property type="protein sequence ID" value="CAL8128087.1"/>
    <property type="molecule type" value="Genomic_DNA"/>
</dbReference>
<keyword evidence="1" id="KW-0963">Cytoplasm</keyword>
<organism evidence="4 5">
    <name type="scientific">Orchesella dallaii</name>
    <dbReference type="NCBI Taxonomy" id="48710"/>
    <lineage>
        <taxon>Eukaryota</taxon>
        <taxon>Metazoa</taxon>
        <taxon>Ecdysozoa</taxon>
        <taxon>Arthropoda</taxon>
        <taxon>Hexapoda</taxon>
        <taxon>Collembola</taxon>
        <taxon>Entomobryomorpha</taxon>
        <taxon>Entomobryoidea</taxon>
        <taxon>Orchesellidae</taxon>
        <taxon>Orchesellinae</taxon>
        <taxon>Orchesella</taxon>
    </lineage>
</organism>
<feature type="region of interest" description="Disordered" evidence="2">
    <location>
        <begin position="1"/>
        <end position="20"/>
    </location>
</feature>
<evidence type="ECO:0000256" key="1">
    <source>
        <dbReference type="ARBA" id="ARBA00022490"/>
    </source>
</evidence>
<gene>
    <name evidence="4" type="ORF">ODALV1_LOCUS22079</name>
</gene>
<keyword evidence="5" id="KW-1185">Reference proteome</keyword>
<reference evidence="4 5" key="1">
    <citation type="submission" date="2024-08" db="EMBL/GenBank/DDBJ databases">
        <authorList>
            <person name="Cucini C."/>
            <person name="Frati F."/>
        </authorList>
    </citation>
    <scope>NUCLEOTIDE SEQUENCE [LARGE SCALE GENOMIC DNA]</scope>
</reference>
<feature type="domain" description="Peptidase C19 ubiquitin carboxyl-terminal hydrolase" evidence="3">
    <location>
        <begin position="202"/>
        <end position="434"/>
    </location>
</feature>
<dbReference type="Pfam" id="PF00443">
    <property type="entry name" value="UCH"/>
    <property type="match status" value="1"/>
</dbReference>
<dbReference type="Proteomes" id="UP001642540">
    <property type="component" value="Unassembled WGS sequence"/>
</dbReference>
<dbReference type="InterPro" id="IPR001394">
    <property type="entry name" value="Peptidase_C19_UCH"/>
</dbReference>
<dbReference type="SUPFAM" id="SSF54001">
    <property type="entry name" value="Cysteine proteinases"/>
    <property type="match status" value="1"/>
</dbReference>
<evidence type="ECO:0000313" key="4">
    <source>
        <dbReference type="EMBL" id="CAL8128087.1"/>
    </source>
</evidence>
<proteinExistence type="predicted"/>
<accession>A0ABP1RH21</accession>
<evidence type="ECO:0000259" key="3">
    <source>
        <dbReference type="Pfam" id="PF00443"/>
    </source>
</evidence>
<dbReference type="InterPro" id="IPR038765">
    <property type="entry name" value="Papain-like_cys_pep_sf"/>
</dbReference>
<dbReference type="PANTHER" id="PTHR11830">
    <property type="entry name" value="40S RIBOSOMAL PROTEIN S3A"/>
    <property type="match status" value="1"/>
</dbReference>